<sequence>MGDVLTFAPRPKPNAPESPEPLASAELRAQLEAGVQAALDVADHFNAVLNGMDGCPDLEDGDDTEPSLGAPGNTGGSQVVDMRGGDQDREEEVSETTLHELAVEGLPPLPWGGRGNVLAAAGAALPDLMSG</sequence>
<feature type="compositionally biased region" description="Acidic residues" evidence="1">
    <location>
        <begin position="56"/>
        <end position="65"/>
    </location>
</feature>
<dbReference type="RefSeq" id="WP_010687731.1">
    <property type="nucleotide sequence ID" value="NZ_CP043538.1"/>
</dbReference>
<reference evidence="2 3" key="1">
    <citation type="journal article" date="2012" name="Genet. Mol. Biol.">
        <title>Analysis of 16S rRNA and mxaF genes revealing insights into Methylobacterium niche-specific plant association.</title>
        <authorList>
            <person name="Dourado M.N."/>
            <person name="Andreote F.D."/>
            <person name="Dini-Andreote F."/>
            <person name="Conti R."/>
            <person name="Araujo J.M."/>
            <person name="Araujo W.L."/>
        </authorList>
    </citation>
    <scope>NUCLEOTIDE SEQUENCE [LARGE SCALE GENOMIC DNA]</scope>
    <source>
        <strain evidence="2 3">SR1.6/6</strain>
    </source>
</reference>
<dbReference type="Proteomes" id="UP000012488">
    <property type="component" value="Chromosome"/>
</dbReference>
<feature type="region of interest" description="Disordered" evidence="1">
    <location>
        <begin position="1"/>
        <end position="22"/>
    </location>
</feature>
<evidence type="ECO:0000256" key="1">
    <source>
        <dbReference type="SAM" id="MobiDB-lite"/>
    </source>
</evidence>
<feature type="region of interest" description="Disordered" evidence="1">
    <location>
        <begin position="54"/>
        <end position="92"/>
    </location>
</feature>
<dbReference type="OrthoDB" id="7996480at2"/>
<evidence type="ECO:0000313" key="2">
    <source>
        <dbReference type="EMBL" id="QGY03508.1"/>
    </source>
</evidence>
<name>A0A6B9FR36_9HYPH</name>
<proteinExistence type="predicted"/>
<reference evidence="2 3" key="2">
    <citation type="journal article" date="2013" name="Genome Announc.">
        <title>Draft Genome Sequence of Methylobacterium mesophilicum Strain SR1.6/6, Isolated from Citrus sinensis.</title>
        <authorList>
            <person name="Marinho Almeida D."/>
            <person name="Dini-Andreote F."/>
            <person name="Camargo Neves A.A."/>
            <person name="Juca Ramos R.T."/>
            <person name="Andreote F.D."/>
            <person name="Carneiro A.R."/>
            <person name="Oliveira de Souza Lima A."/>
            <person name="Caracciolo Gomes de Sa P.H."/>
            <person name="Ribeiro Barbosa M.S."/>
            <person name="Araujo W.L."/>
            <person name="Silva A."/>
        </authorList>
    </citation>
    <scope>NUCLEOTIDE SEQUENCE [LARGE SCALE GENOMIC DNA]</scope>
    <source>
        <strain evidence="2 3">SR1.6/6</strain>
    </source>
</reference>
<protein>
    <submittedName>
        <fullName evidence="2">Uncharacterized protein</fullName>
    </submittedName>
</protein>
<accession>A0A6B9FR36</accession>
<dbReference type="KEGG" id="mmes:MMSR116_17645"/>
<feature type="compositionally biased region" description="Pro residues" evidence="1">
    <location>
        <begin position="10"/>
        <end position="19"/>
    </location>
</feature>
<gene>
    <name evidence="2" type="ORF">MMSR116_17645</name>
</gene>
<dbReference type="AlphaFoldDB" id="A0A6B9FR36"/>
<evidence type="ECO:0000313" key="3">
    <source>
        <dbReference type="Proteomes" id="UP000012488"/>
    </source>
</evidence>
<dbReference type="EMBL" id="CP043538">
    <property type="protein sequence ID" value="QGY03508.1"/>
    <property type="molecule type" value="Genomic_DNA"/>
</dbReference>
<organism evidence="2 3">
    <name type="scientific">Methylobacterium mesophilicum SR1.6/6</name>
    <dbReference type="NCBI Taxonomy" id="908290"/>
    <lineage>
        <taxon>Bacteria</taxon>
        <taxon>Pseudomonadati</taxon>
        <taxon>Pseudomonadota</taxon>
        <taxon>Alphaproteobacteria</taxon>
        <taxon>Hyphomicrobiales</taxon>
        <taxon>Methylobacteriaceae</taxon>
        <taxon>Methylobacterium</taxon>
    </lineage>
</organism>